<dbReference type="GO" id="GO:0042274">
    <property type="term" value="P:ribosomal small subunit biogenesis"/>
    <property type="evidence" value="ECO:0007669"/>
    <property type="project" value="UniProtKB-UniRule"/>
</dbReference>
<dbReference type="EMBL" id="CP049075">
    <property type="protein sequence ID" value="QLI05363.1"/>
    <property type="molecule type" value="Genomic_DNA"/>
</dbReference>
<evidence type="ECO:0000313" key="9">
    <source>
        <dbReference type="Proteomes" id="UP000509414"/>
    </source>
</evidence>
<comment type="subcellular location">
    <subcellularLocation>
        <location evidence="5">Cytoplasm</location>
    </subcellularLocation>
</comment>
<dbReference type="Gene3D" id="2.40.30.60">
    <property type="entry name" value="RimM"/>
    <property type="match status" value="1"/>
</dbReference>
<comment type="domain">
    <text evidence="5">The PRC barrel domain binds ribosomal protein uS19.</text>
</comment>
<sequence length="186" mass="20844">MNELLSVAKLGRVVGLKGALKLHNLSDFKEQFKKGACFLACFDGAFSKTDDASLKELCIKSFDSKTNLVIFEGYESKELAANLVNITLKRSLDDTRKHCKLKNGEFFYFDILGCALSQDSQILGIVDDIMQTGAGFLFLLKTDESLINQGLAKEFYIPYNDHFIIKIDIKNKQITAKNSLEILQNS</sequence>
<evidence type="ECO:0000256" key="3">
    <source>
        <dbReference type="ARBA" id="ARBA00022552"/>
    </source>
</evidence>
<reference evidence="8 9" key="1">
    <citation type="submission" date="2020-02" db="EMBL/GenBank/DDBJ databases">
        <title>Complete genome sequence of the novel Campylobacter species Candidatus Campylobacter infans.</title>
        <authorList>
            <person name="Duim B."/>
            <person name="Zomer A."/>
            <person name="van der Graaf L."/>
            <person name="Wagenaar J."/>
        </authorList>
    </citation>
    <scope>NUCLEOTIDE SEQUENCE [LARGE SCALE GENOMIC DNA]</scope>
    <source>
        <strain evidence="8 9">19S00001</strain>
    </source>
</reference>
<evidence type="ECO:0000256" key="1">
    <source>
        <dbReference type="ARBA" id="ARBA00022490"/>
    </source>
</evidence>
<dbReference type="InterPro" id="IPR056792">
    <property type="entry name" value="PRC_RimM"/>
</dbReference>
<evidence type="ECO:0000259" key="7">
    <source>
        <dbReference type="Pfam" id="PF24986"/>
    </source>
</evidence>
<evidence type="ECO:0000256" key="5">
    <source>
        <dbReference type="HAMAP-Rule" id="MF_00014"/>
    </source>
</evidence>
<dbReference type="GO" id="GO:0043022">
    <property type="term" value="F:ribosome binding"/>
    <property type="evidence" value="ECO:0007669"/>
    <property type="project" value="InterPro"/>
</dbReference>
<dbReference type="GO" id="GO:0006364">
    <property type="term" value="P:rRNA processing"/>
    <property type="evidence" value="ECO:0007669"/>
    <property type="project" value="UniProtKB-UniRule"/>
</dbReference>
<dbReference type="SUPFAM" id="SSF50346">
    <property type="entry name" value="PRC-barrel domain"/>
    <property type="match status" value="1"/>
</dbReference>
<dbReference type="PANTHER" id="PTHR33692">
    <property type="entry name" value="RIBOSOME MATURATION FACTOR RIMM"/>
    <property type="match status" value="1"/>
</dbReference>
<dbReference type="InterPro" id="IPR011033">
    <property type="entry name" value="PRC_barrel-like_sf"/>
</dbReference>
<keyword evidence="4 5" id="KW-0143">Chaperone</keyword>
<name>A0A7H9CGV5_9BACT</name>
<dbReference type="GO" id="GO:0005737">
    <property type="term" value="C:cytoplasm"/>
    <property type="evidence" value="ECO:0007669"/>
    <property type="project" value="UniProtKB-SubCell"/>
</dbReference>
<evidence type="ECO:0000259" key="6">
    <source>
        <dbReference type="Pfam" id="PF01782"/>
    </source>
</evidence>
<protein>
    <recommendedName>
        <fullName evidence="5">Ribosome maturation factor RimM</fullName>
    </recommendedName>
</protein>
<keyword evidence="9" id="KW-1185">Reference proteome</keyword>
<keyword evidence="3 5" id="KW-0698">rRNA processing</keyword>
<evidence type="ECO:0000256" key="4">
    <source>
        <dbReference type="ARBA" id="ARBA00023186"/>
    </source>
</evidence>
<evidence type="ECO:0000256" key="2">
    <source>
        <dbReference type="ARBA" id="ARBA00022517"/>
    </source>
</evidence>
<organism evidence="8 9">
    <name type="scientific">Candidatus Campylobacter infans</name>
    <dbReference type="NCBI Taxonomy" id="2561898"/>
    <lineage>
        <taxon>Bacteria</taxon>
        <taxon>Pseudomonadati</taxon>
        <taxon>Campylobacterota</taxon>
        <taxon>Epsilonproteobacteria</taxon>
        <taxon>Campylobacterales</taxon>
        <taxon>Campylobacteraceae</taxon>
        <taxon>Campylobacter</taxon>
    </lineage>
</organism>
<keyword evidence="1 5" id="KW-0963">Cytoplasm</keyword>
<comment type="function">
    <text evidence="5">An accessory protein needed during the final step in the assembly of 30S ribosomal subunit, possibly for assembly of the head region. Essential for efficient processing of 16S rRNA. May be needed both before and after RbfA during the maturation of 16S rRNA. It has affinity for free ribosomal 30S subunits but not for 70S ribosomes.</text>
</comment>
<dbReference type="SUPFAM" id="SSF50447">
    <property type="entry name" value="Translation proteins"/>
    <property type="match status" value="1"/>
</dbReference>
<dbReference type="Pfam" id="PF01782">
    <property type="entry name" value="RimM"/>
    <property type="match status" value="1"/>
</dbReference>
<feature type="domain" description="RimM N-terminal" evidence="6">
    <location>
        <begin position="7"/>
        <end position="89"/>
    </location>
</feature>
<dbReference type="InterPro" id="IPR009000">
    <property type="entry name" value="Transl_B-barrel_sf"/>
</dbReference>
<dbReference type="Pfam" id="PF24986">
    <property type="entry name" value="PRC_RimM"/>
    <property type="match status" value="1"/>
</dbReference>
<comment type="similarity">
    <text evidence="5">Belongs to the RimM family.</text>
</comment>
<dbReference type="HAMAP" id="MF_00014">
    <property type="entry name" value="Ribosome_mat_RimM"/>
    <property type="match status" value="1"/>
</dbReference>
<dbReference type="Proteomes" id="UP000509414">
    <property type="component" value="Chromosome"/>
</dbReference>
<dbReference type="Gene3D" id="2.30.30.240">
    <property type="entry name" value="PRC-barrel domain"/>
    <property type="match status" value="1"/>
</dbReference>
<dbReference type="AlphaFoldDB" id="A0A7H9CGV5"/>
<accession>A0A7H9CGV5</accession>
<dbReference type="InterPro" id="IPR036976">
    <property type="entry name" value="RimM_N_sf"/>
</dbReference>
<keyword evidence="2 5" id="KW-0690">Ribosome biogenesis</keyword>
<comment type="subunit">
    <text evidence="5">Binds ribosomal protein uS19.</text>
</comment>
<proteinExistence type="inferred from homology"/>
<dbReference type="InterPro" id="IPR011961">
    <property type="entry name" value="RimM"/>
</dbReference>
<dbReference type="InterPro" id="IPR002676">
    <property type="entry name" value="RimM_N"/>
</dbReference>
<dbReference type="GO" id="GO:0005840">
    <property type="term" value="C:ribosome"/>
    <property type="evidence" value="ECO:0007669"/>
    <property type="project" value="InterPro"/>
</dbReference>
<dbReference type="PANTHER" id="PTHR33692:SF1">
    <property type="entry name" value="RIBOSOME MATURATION FACTOR RIMM"/>
    <property type="match status" value="1"/>
</dbReference>
<gene>
    <name evidence="5 8" type="primary">rimM</name>
    <name evidence="8" type="ORF">CINF_0850</name>
</gene>
<evidence type="ECO:0000313" key="8">
    <source>
        <dbReference type="EMBL" id="QLI05363.1"/>
    </source>
</evidence>
<dbReference type="KEGG" id="cinf:CINF_0850"/>
<feature type="domain" description="Ribosome maturation factor RimM PRC barrel" evidence="7">
    <location>
        <begin position="109"/>
        <end position="177"/>
    </location>
</feature>
<dbReference type="NCBIfam" id="TIGR02273">
    <property type="entry name" value="16S_RimM"/>
    <property type="match status" value="1"/>
</dbReference>
<dbReference type="RefSeq" id="WP_179975866.1">
    <property type="nucleotide sequence ID" value="NZ_CP049075.1"/>
</dbReference>